<name>A0A267E903_9PLAT</name>
<proteinExistence type="predicted"/>
<keyword evidence="1" id="KW-0175">Coiled coil</keyword>
<feature type="region of interest" description="Disordered" evidence="2">
    <location>
        <begin position="236"/>
        <end position="261"/>
    </location>
</feature>
<organism evidence="3 4">
    <name type="scientific">Macrostomum lignano</name>
    <dbReference type="NCBI Taxonomy" id="282301"/>
    <lineage>
        <taxon>Eukaryota</taxon>
        <taxon>Metazoa</taxon>
        <taxon>Spiralia</taxon>
        <taxon>Lophotrochozoa</taxon>
        <taxon>Platyhelminthes</taxon>
        <taxon>Rhabditophora</taxon>
        <taxon>Macrostomorpha</taxon>
        <taxon>Macrostomida</taxon>
        <taxon>Macrostomidae</taxon>
        <taxon>Macrostomum</taxon>
    </lineage>
</organism>
<evidence type="ECO:0000256" key="1">
    <source>
        <dbReference type="SAM" id="Coils"/>
    </source>
</evidence>
<feature type="region of interest" description="Disordered" evidence="2">
    <location>
        <begin position="1"/>
        <end position="81"/>
    </location>
</feature>
<dbReference type="Proteomes" id="UP000215902">
    <property type="component" value="Unassembled WGS sequence"/>
</dbReference>
<accession>A0A267E903</accession>
<comment type="caution">
    <text evidence="3">The sequence shown here is derived from an EMBL/GenBank/DDBJ whole genome shotgun (WGS) entry which is preliminary data.</text>
</comment>
<keyword evidence="4" id="KW-1185">Reference proteome</keyword>
<dbReference type="AlphaFoldDB" id="A0A267E903"/>
<feature type="coiled-coil region" evidence="1">
    <location>
        <begin position="128"/>
        <end position="194"/>
    </location>
</feature>
<feature type="compositionally biased region" description="Polar residues" evidence="2">
    <location>
        <begin position="105"/>
        <end position="125"/>
    </location>
</feature>
<evidence type="ECO:0000313" key="3">
    <source>
        <dbReference type="EMBL" id="PAA57978.1"/>
    </source>
</evidence>
<protein>
    <submittedName>
        <fullName evidence="3">Uncharacterized protein</fullName>
    </submittedName>
</protein>
<evidence type="ECO:0000313" key="4">
    <source>
        <dbReference type="Proteomes" id="UP000215902"/>
    </source>
</evidence>
<evidence type="ECO:0000256" key="2">
    <source>
        <dbReference type="SAM" id="MobiDB-lite"/>
    </source>
</evidence>
<dbReference type="EMBL" id="NIVC01002427">
    <property type="protein sequence ID" value="PAA57978.1"/>
    <property type="molecule type" value="Genomic_DNA"/>
</dbReference>
<feature type="non-terminal residue" evidence="3">
    <location>
        <position position="1"/>
    </location>
</feature>
<reference evidence="3 4" key="1">
    <citation type="submission" date="2017-06" db="EMBL/GenBank/DDBJ databases">
        <title>A platform for efficient transgenesis in Macrostomum lignano, a flatworm model organism for stem cell research.</title>
        <authorList>
            <person name="Berezikov E."/>
        </authorList>
    </citation>
    <scope>NUCLEOTIDE SEQUENCE [LARGE SCALE GENOMIC DNA]</scope>
    <source>
        <strain evidence="3">DV1</strain>
        <tissue evidence="3">Whole organism</tissue>
    </source>
</reference>
<sequence length="261" mass="28896">SKFAVLKVEGLSSSEDSDTNNESKKTTGNGRKSKKNKQQKQQQPVPAARSSKPAQQQSKRKLPNMEALAAQQDEWQKKDQELLDSSYKRELAEAIMASRLEQEKPTATASSVNASSLSGVPGSTLTRIEAESRRAANATVRREKLTEKELIRQEVELELQAKFQEALAVKEAENESLRAETDSLKRSLASSEAQVAHLNSLLSLVEGKKAKGLSEQIYQLTSVISELTDSTKVLDSELEKEKTKSRQLQDQLDKLRSSAAR</sequence>
<feature type="region of interest" description="Disordered" evidence="2">
    <location>
        <begin position="98"/>
        <end position="125"/>
    </location>
</feature>
<gene>
    <name evidence="3" type="ORF">BOX15_Mlig017138g1</name>
</gene>
<feature type="compositionally biased region" description="Basic and acidic residues" evidence="2">
    <location>
        <begin position="251"/>
        <end position="261"/>
    </location>
</feature>